<evidence type="ECO:0000256" key="1">
    <source>
        <dbReference type="ARBA" id="ARBA00022448"/>
    </source>
</evidence>
<dbReference type="Gene3D" id="3.30.70.20">
    <property type="match status" value="1"/>
</dbReference>
<dbReference type="SUPFAM" id="SSF54862">
    <property type="entry name" value="4Fe-4S ferredoxins"/>
    <property type="match status" value="1"/>
</dbReference>
<evidence type="ECO:0000313" key="10">
    <source>
        <dbReference type="Proteomes" id="UP000664545"/>
    </source>
</evidence>
<evidence type="ECO:0000313" key="9">
    <source>
        <dbReference type="EMBL" id="MBN7773528.1"/>
    </source>
</evidence>
<comment type="caution">
    <text evidence="9">The sequence shown here is derived from an EMBL/GenBank/DDBJ whole genome shotgun (WGS) entry which is preliminary data.</text>
</comment>
<evidence type="ECO:0000256" key="3">
    <source>
        <dbReference type="ARBA" id="ARBA00022723"/>
    </source>
</evidence>
<dbReference type="GO" id="GO:0046872">
    <property type="term" value="F:metal ion binding"/>
    <property type="evidence" value="ECO:0007669"/>
    <property type="project" value="UniProtKB-KW"/>
</dbReference>
<organism evidence="9 10">
    <name type="scientific">Clostridium aminobutyricum</name>
    <dbReference type="NCBI Taxonomy" id="33953"/>
    <lineage>
        <taxon>Bacteria</taxon>
        <taxon>Bacillati</taxon>
        <taxon>Bacillota</taxon>
        <taxon>Clostridia</taxon>
        <taxon>Eubacteriales</taxon>
        <taxon>Clostridiaceae</taxon>
        <taxon>Clostridium</taxon>
    </lineage>
</organism>
<evidence type="ECO:0000256" key="7">
    <source>
        <dbReference type="ARBA" id="ARBA00023014"/>
    </source>
</evidence>
<dbReference type="GO" id="GO:0051539">
    <property type="term" value="F:4 iron, 4 sulfur cluster binding"/>
    <property type="evidence" value="ECO:0007669"/>
    <property type="project" value="UniProtKB-KW"/>
</dbReference>
<protein>
    <submittedName>
        <fullName evidence="9">Ferredoxin family protein</fullName>
    </submittedName>
</protein>
<proteinExistence type="predicted"/>
<evidence type="ECO:0000256" key="5">
    <source>
        <dbReference type="ARBA" id="ARBA00022982"/>
    </source>
</evidence>
<evidence type="ECO:0000256" key="4">
    <source>
        <dbReference type="ARBA" id="ARBA00022737"/>
    </source>
</evidence>
<dbReference type="Proteomes" id="UP000664545">
    <property type="component" value="Unassembled WGS sequence"/>
</dbReference>
<dbReference type="PROSITE" id="PS00198">
    <property type="entry name" value="4FE4S_FER_1"/>
    <property type="match status" value="2"/>
</dbReference>
<evidence type="ECO:0000256" key="2">
    <source>
        <dbReference type="ARBA" id="ARBA00022485"/>
    </source>
</evidence>
<dbReference type="PANTHER" id="PTHR43687:SF6">
    <property type="entry name" value="L-ASPARTATE SEMIALDEHYDE SULFURTRANSFERASE IRON-SULFUR SUBUNIT"/>
    <property type="match status" value="1"/>
</dbReference>
<dbReference type="AlphaFoldDB" id="A0A939DA24"/>
<dbReference type="InterPro" id="IPR017900">
    <property type="entry name" value="4Fe4S_Fe_S_CS"/>
</dbReference>
<keyword evidence="10" id="KW-1185">Reference proteome</keyword>
<gene>
    <name evidence="9" type="ORF">JYB65_09150</name>
</gene>
<evidence type="ECO:0000256" key="6">
    <source>
        <dbReference type="ARBA" id="ARBA00023004"/>
    </source>
</evidence>
<keyword evidence="4" id="KW-0677">Repeat</keyword>
<keyword evidence="6" id="KW-0408">Iron</keyword>
<feature type="domain" description="4Fe-4S ferredoxin-type" evidence="8">
    <location>
        <begin position="1"/>
        <end position="30"/>
    </location>
</feature>
<keyword evidence="1" id="KW-0813">Transport</keyword>
<dbReference type="InterPro" id="IPR050572">
    <property type="entry name" value="Fe-S_Ferredoxin"/>
</dbReference>
<sequence>MPAKVDNKRCIGCKRCYNLCPLDVFSWDEERKKPVMAYEEECWHCGICWMECPKRAIDITLPASLW</sequence>
<dbReference type="RefSeq" id="WP_206582361.1">
    <property type="nucleotide sequence ID" value="NZ_JAFJZZ010000003.1"/>
</dbReference>
<dbReference type="PROSITE" id="PS51379">
    <property type="entry name" value="4FE4S_FER_2"/>
    <property type="match status" value="2"/>
</dbReference>
<dbReference type="PANTHER" id="PTHR43687">
    <property type="entry name" value="ADENYLYLSULFATE REDUCTASE, BETA SUBUNIT"/>
    <property type="match status" value="1"/>
</dbReference>
<keyword evidence="2" id="KW-0004">4Fe-4S</keyword>
<reference evidence="9" key="1">
    <citation type="submission" date="2021-02" db="EMBL/GenBank/DDBJ databases">
        <title>Abyssanaerobacter marinus gen.nov., sp., nov, anaerobic bacterium isolated from the Onnuri vent field of Indian Ocean and suggestion of Mogibacteriaceae fam. nov., and proposal of reclassification of ambiguous this family's genus member.</title>
        <authorList>
            <person name="Kim Y.J."/>
            <person name="Yang J.-A."/>
        </authorList>
    </citation>
    <scope>NUCLEOTIDE SEQUENCE</scope>
    <source>
        <strain evidence="9">DSM 2634</strain>
    </source>
</reference>
<name>A0A939DA24_CLOAM</name>
<evidence type="ECO:0000259" key="8">
    <source>
        <dbReference type="PROSITE" id="PS51379"/>
    </source>
</evidence>
<dbReference type="InterPro" id="IPR017896">
    <property type="entry name" value="4Fe4S_Fe-S-bd"/>
</dbReference>
<feature type="domain" description="4Fe-4S ferredoxin-type" evidence="8">
    <location>
        <begin position="32"/>
        <end position="62"/>
    </location>
</feature>
<keyword evidence="3" id="KW-0479">Metal-binding</keyword>
<dbReference type="EMBL" id="JAFJZZ010000003">
    <property type="protein sequence ID" value="MBN7773528.1"/>
    <property type="molecule type" value="Genomic_DNA"/>
</dbReference>
<dbReference type="Pfam" id="PF12838">
    <property type="entry name" value="Fer4_7"/>
    <property type="match status" value="1"/>
</dbReference>
<accession>A0A939DA24</accession>
<keyword evidence="7" id="KW-0411">Iron-sulfur</keyword>
<keyword evidence="5" id="KW-0249">Electron transport</keyword>